<evidence type="ECO:0000259" key="2">
    <source>
        <dbReference type="PROSITE" id="PS50211"/>
    </source>
</evidence>
<dbReference type="PROSITE" id="PS50211">
    <property type="entry name" value="DENN"/>
    <property type="match status" value="1"/>
</dbReference>
<feature type="compositionally biased region" description="Low complexity" evidence="1">
    <location>
        <begin position="340"/>
        <end position="361"/>
    </location>
</feature>
<dbReference type="InterPro" id="IPR037516">
    <property type="entry name" value="Tripartite_DENN"/>
</dbReference>
<feature type="compositionally biased region" description="Polar residues" evidence="1">
    <location>
        <begin position="386"/>
        <end position="396"/>
    </location>
</feature>
<feature type="domain" description="UDENN" evidence="2">
    <location>
        <begin position="505"/>
        <end position="934"/>
    </location>
</feature>
<feature type="compositionally biased region" description="Basic and acidic residues" evidence="1">
    <location>
        <begin position="510"/>
        <end position="523"/>
    </location>
</feature>
<sequence length="1037" mass="113766">MSFCQQLIYAACDAEREIKIIARSSEKLLITEDDLKDQLIPQSVCFLLTIRHDSDINLFLLNRPISSNQEDSPESLVHVSSQPGSVPQSSAPPIPIKPITVVATCLKYSIENQTWIVLGKNDFFDDIRVAPHNVHSITIGESFQVHFNMPEAPPPIGGVGNDTSLQGQRSMKPLISFNFHGELGLTQNSLNVVTFNTPSLNLVGIVFSDTSDNKQFSAKVEEIMKRVIAKEKREKEVMKQSFKRRVTMFSEEAIEMSKSMKLTQPKMSPPSFPPTNPSNPPPSHPPTPQRAPPGPAPSTPQNPSPFAPKLPASSPPPATPKTTLQLKSRAPQPGVGDVRSPPFTQTSPLSSQSQNLPSSLPKTVLPPGAPSIANNPFLQKDIQKNDPPQNQTSTGIASPKPLPKTFPKPGANPLASPPTGGPSNASPDKSRSVSISDRIKQFNQSNPPTSTPPPGPPQRPPPTLPPTLPKAGRSWNRSQTVTASDSMVANLRKENQETPKNEPGNPLVRSESDAPTRLHEKSPIENSQVNDARLKEDEKNRKEMEMRERQLEREKRRAQENVKEEPGKQIIFGVVVVKRKEDGTGHHSLAVLSPHPNCDCLLPVLAEILTHSSSSGLSSPPLLSSLQSSINTSFSPLPKLMTQLEFTLASLTSQPNIFARQTPLHSQPVSVSLCFSSTDTLQVSTHCSLSPEPFSYSLSLFSNPSCIPPSLSFLPSTQTPLLSLLSTLSAAFFSLLTAVLMNLRVVFLFPSSSPSSTLVSSILSFVSLFPSSLTLLSSSVFFTSSLSSSSFLDNSSFVVGVVEPAFAEREEWWDVLVDVGRGTVRWSCDQIKPAPTPLILSLQHRKTWASTALDSRLAEEVLRGVEELKGEEWASMRIRRYLQMLVQIAALTFPFFDPAEQAALVSANKVRLMQMQKSVWGKECVRREKSRRESQSIKNCDATLIVRRLTSDMHLSPNITYALLSSLSSSITTSQQSQEFLLLLPHMSNGLDSFGPFLFHRSSHIRGAALTLLSTLRQTKEGRTAVDNMNFFFQGQM</sequence>
<feature type="compositionally biased region" description="Basic and acidic residues" evidence="1">
    <location>
        <begin position="491"/>
        <end position="500"/>
    </location>
</feature>
<evidence type="ECO:0000256" key="1">
    <source>
        <dbReference type="SAM" id="MobiDB-lite"/>
    </source>
</evidence>
<organism evidence="3 4">
    <name type="scientific">Blattamonas nauphoetae</name>
    <dbReference type="NCBI Taxonomy" id="2049346"/>
    <lineage>
        <taxon>Eukaryota</taxon>
        <taxon>Metamonada</taxon>
        <taxon>Preaxostyla</taxon>
        <taxon>Oxymonadida</taxon>
        <taxon>Blattamonas</taxon>
    </lineage>
</organism>
<gene>
    <name evidence="3" type="ORF">BLNAU_18083</name>
</gene>
<dbReference type="PANTHER" id="PTHR28245:SF1">
    <property type="entry name" value="ARF3-INTERACTING PROTEIN 1"/>
    <property type="match status" value="1"/>
</dbReference>
<keyword evidence="4" id="KW-1185">Reference proteome</keyword>
<feature type="region of interest" description="Disordered" evidence="1">
    <location>
        <begin position="261"/>
        <end position="562"/>
    </location>
</feature>
<evidence type="ECO:0000313" key="3">
    <source>
        <dbReference type="EMBL" id="KAK2946997.1"/>
    </source>
</evidence>
<accession>A0ABQ9X5E5</accession>
<reference evidence="3 4" key="1">
    <citation type="journal article" date="2022" name="bioRxiv">
        <title>Genomics of Preaxostyla Flagellates Illuminates Evolutionary Transitions and the Path Towards Mitochondrial Loss.</title>
        <authorList>
            <person name="Novak L.V.F."/>
            <person name="Treitli S.C."/>
            <person name="Pyrih J."/>
            <person name="Halakuc P."/>
            <person name="Pipaliya S.V."/>
            <person name="Vacek V."/>
            <person name="Brzon O."/>
            <person name="Soukal P."/>
            <person name="Eme L."/>
            <person name="Dacks J.B."/>
            <person name="Karnkowska A."/>
            <person name="Elias M."/>
            <person name="Hampl V."/>
        </authorList>
    </citation>
    <scope>NUCLEOTIDE SEQUENCE [LARGE SCALE GENOMIC DNA]</scope>
    <source>
        <strain evidence="3">NAU3</strain>
        <tissue evidence="3">Gut</tissue>
    </source>
</reference>
<proteinExistence type="predicted"/>
<feature type="compositionally biased region" description="Polar residues" evidence="1">
    <location>
        <begin position="421"/>
        <end position="446"/>
    </location>
</feature>
<feature type="compositionally biased region" description="Pro residues" evidence="1">
    <location>
        <begin position="267"/>
        <end position="319"/>
    </location>
</feature>
<feature type="region of interest" description="Disordered" evidence="1">
    <location>
        <begin position="71"/>
        <end position="90"/>
    </location>
</feature>
<name>A0ABQ9X5E5_9EUKA</name>
<comment type="caution">
    <text evidence="3">The sequence shown here is derived from an EMBL/GenBank/DDBJ whole genome shotgun (WGS) entry which is preliminary data.</text>
</comment>
<dbReference type="Pfam" id="PF08616">
    <property type="entry name" value="SPA"/>
    <property type="match status" value="1"/>
</dbReference>
<dbReference type="EMBL" id="JARBJD010000213">
    <property type="protein sequence ID" value="KAK2946997.1"/>
    <property type="molecule type" value="Genomic_DNA"/>
</dbReference>
<feature type="compositionally biased region" description="Basic and acidic residues" evidence="1">
    <location>
        <begin position="532"/>
        <end position="562"/>
    </location>
</feature>
<protein>
    <recommendedName>
        <fullName evidence="2">UDENN domain-containing protein</fullName>
    </recommendedName>
</protein>
<feature type="compositionally biased region" description="Pro residues" evidence="1">
    <location>
        <begin position="449"/>
        <end position="468"/>
    </location>
</feature>
<evidence type="ECO:0000313" key="4">
    <source>
        <dbReference type="Proteomes" id="UP001281761"/>
    </source>
</evidence>
<dbReference type="Proteomes" id="UP001281761">
    <property type="component" value="Unassembled WGS sequence"/>
</dbReference>
<dbReference type="PANTHER" id="PTHR28245">
    <property type="entry name" value="ARF3-INTERACTING PROTEIN 1"/>
    <property type="match status" value="1"/>
</dbReference>
<dbReference type="InterPro" id="IPR052809">
    <property type="entry name" value="Actin_polarity_regulatory"/>
</dbReference>
<feature type="compositionally biased region" description="Low complexity" evidence="1">
    <location>
        <begin position="79"/>
        <end position="89"/>
    </location>
</feature>
<feature type="compositionally biased region" description="Polar residues" evidence="1">
    <location>
        <begin position="475"/>
        <end position="487"/>
    </location>
</feature>